<dbReference type="Gene3D" id="3.80.10.10">
    <property type="entry name" value="Ribonuclease Inhibitor"/>
    <property type="match status" value="2"/>
</dbReference>
<evidence type="ECO:0000313" key="4">
    <source>
        <dbReference type="EMBL" id="CAI2376149.1"/>
    </source>
</evidence>
<proteinExistence type="predicted"/>
<dbReference type="PROSITE" id="PS51450">
    <property type="entry name" value="LRR"/>
    <property type="match status" value="3"/>
</dbReference>
<dbReference type="PANTHER" id="PTHR18849">
    <property type="entry name" value="LEUCINE RICH REPEAT PROTEIN"/>
    <property type="match status" value="1"/>
</dbReference>
<reference evidence="4" key="1">
    <citation type="submission" date="2023-07" db="EMBL/GenBank/DDBJ databases">
        <authorList>
            <consortium name="AG Swart"/>
            <person name="Singh M."/>
            <person name="Singh A."/>
            <person name="Seah K."/>
            <person name="Emmerich C."/>
        </authorList>
    </citation>
    <scope>NUCLEOTIDE SEQUENCE</scope>
    <source>
        <strain evidence="4">DP1</strain>
    </source>
</reference>
<comment type="caution">
    <text evidence="4">The sequence shown here is derived from an EMBL/GenBank/DDBJ whole genome shotgun (WGS) entry which is preliminary data.</text>
</comment>
<evidence type="ECO:0000256" key="3">
    <source>
        <dbReference type="SAM" id="MobiDB-lite"/>
    </source>
</evidence>
<keyword evidence="1" id="KW-0433">Leucine-rich repeat</keyword>
<dbReference type="InterPro" id="IPR001611">
    <property type="entry name" value="Leu-rich_rpt"/>
</dbReference>
<sequence length="315" mass="35786">MSEAEGDVEEPKNLLTQEMINENLSQVDVISDGSTCAFTTLVVEEKEIEVLGDAIKNYIHLRNINISKNQLTGVNELLSLPNILTLTAIENQIEDISFLSQDQHNFLQVLNLSQNKIKSLPPIPCPMIRHIILNENEIESCAEFTGHPNLEILELRKNKLGNCDGLGNMPKLKELYLAENPLVSVGQLHTLPNLTKLHLRATEIEKFESFPNLPELEYLNLRETKIEKLEDAKQLEILENLSTVNFLGTPLGDELADGIKKEFILVFPDLYLEKVNKEVITDEDHKEAEELKAERKAEEEEKRRQAEAEGEEKNE</sequence>
<dbReference type="Pfam" id="PF00560">
    <property type="entry name" value="LRR_1"/>
    <property type="match status" value="1"/>
</dbReference>
<dbReference type="AlphaFoldDB" id="A0AAD1XP45"/>
<feature type="region of interest" description="Disordered" evidence="3">
    <location>
        <begin position="282"/>
        <end position="315"/>
    </location>
</feature>
<name>A0AAD1XP45_EUPCR</name>
<dbReference type="InterPro" id="IPR025875">
    <property type="entry name" value="Leu-rich_rpt_4"/>
</dbReference>
<evidence type="ECO:0000256" key="1">
    <source>
        <dbReference type="ARBA" id="ARBA00022614"/>
    </source>
</evidence>
<keyword evidence="5" id="KW-1185">Reference proteome</keyword>
<dbReference type="SUPFAM" id="SSF52058">
    <property type="entry name" value="L domain-like"/>
    <property type="match status" value="1"/>
</dbReference>
<dbReference type="PANTHER" id="PTHR18849:SF0">
    <property type="entry name" value="CILIA- AND FLAGELLA-ASSOCIATED PROTEIN 410-RELATED"/>
    <property type="match status" value="1"/>
</dbReference>
<gene>
    <name evidence="4" type="ORF">ECRASSUSDP1_LOCUS17518</name>
</gene>
<evidence type="ECO:0000256" key="2">
    <source>
        <dbReference type="ARBA" id="ARBA00022737"/>
    </source>
</evidence>
<accession>A0AAD1XP45</accession>
<organism evidence="4 5">
    <name type="scientific">Euplotes crassus</name>
    <dbReference type="NCBI Taxonomy" id="5936"/>
    <lineage>
        <taxon>Eukaryota</taxon>
        <taxon>Sar</taxon>
        <taxon>Alveolata</taxon>
        <taxon>Ciliophora</taxon>
        <taxon>Intramacronucleata</taxon>
        <taxon>Spirotrichea</taxon>
        <taxon>Hypotrichia</taxon>
        <taxon>Euplotida</taxon>
        <taxon>Euplotidae</taxon>
        <taxon>Moneuplotes</taxon>
    </lineage>
</organism>
<evidence type="ECO:0000313" key="5">
    <source>
        <dbReference type="Proteomes" id="UP001295684"/>
    </source>
</evidence>
<keyword evidence="2" id="KW-0677">Repeat</keyword>
<dbReference type="EMBL" id="CAMPGE010017686">
    <property type="protein sequence ID" value="CAI2376149.1"/>
    <property type="molecule type" value="Genomic_DNA"/>
</dbReference>
<dbReference type="InterPro" id="IPR032675">
    <property type="entry name" value="LRR_dom_sf"/>
</dbReference>
<dbReference type="Pfam" id="PF12799">
    <property type="entry name" value="LRR_4"/>
    <property type="match status" value="1"/>
</dbReference>
<protein>
    <submittedName>
        <fullName evidence="4">Uncharacterized protein</fullName>
    </submittedName>
</protein>
<dbReference type="Proteomes" id="UP001295684">
    <property type="component" value="Unassembled WGS sequence"/>
</dbReference>